<name>A0ABU5Q5Q0_9BACT</name>
<evidence type="ECO:0008006" key="3">
    <source>
        <dbReference type="Google" id="ProtNLM"/>
    </source>
</evidence>
<keyword evidence="2" id="KW-1185">Reference proteome</keyword>
<comment type="caution">
    <text evidence="1">The sequence shown here is derived from an EMBL/GenBank/DDBJ whole genome shotgun (WGS) entry which is preliminary data.</text>
</comment>
<sequence length="125" mass="13995">MEKINLIIENAKDGVFWGRVNYEDDLLVDSAESLEQLQTKMKGLLFDFHDLEANNIDFDISYDLSAFFDSFSFLKISEIAKHAGINASLLRHYVAGSKTASKAQILKLQDAVHKVGSELMAVNLV</sequence>
<accession>A0ABU5Q5Q0</accession>
<gene>
    <name evidence="1" type="ORF">VB248_03450</name>
</gene>
<evidence type="ECO:0000313" key="1">
    <source>
        <dbReference type="EMBL" id="MEA5138168.1"/>
    </source>
</evidence>
<evidence type="ECO:0000313" key="2">
    <source>
        <dbReference type="Proteomes" id="UP001302949"/>
    </source>
</evidence>
<proteinExistence type="predicted"/>
<dbReference type="Proteomes" id="UP001302949">
    <property type="component" value="Unassembled WGS sequence"/>
</dbReference>
<protein>
    <recommendedName>
        <fullName evidence="3">XRE family transcriptional regulator</fullName>
    </recommendedName>
</protein>
<reference evidence="1 2" key="1">
    <citation type="submission" date="2023-12" db="EMBL/GenBank/DDBJ databases">
        <title>Novel species of the genus Arcicella isolated from rivers.</title>
        <authorList>
            <person name="Lu H."/>
        </authorList>
    </citation>
    <scope>NUCLEOTIDE SEQUENCE [LARGE SCALE GENOMIC DNA]</scope>
    <source>
        <strain evidence="1 2">KCTC 23307</strain>
    </source>
</reference>
<dbReference type="EMBL" id="JAYFUM010000004">
    <property type="protein sequence ID" value="MEA5138168.1"/>
    <property type="molecule type" value="Genomic_DNA"/>
</dbReference>
<organism evidence="1 2">
    <name type="scientific">Arcicella rigui</name>
    <dbReference type="NCBI Taxonomy" id="797020"/>
    <lineage>
        <taxon>Bacteria</taxon>
        <taxon>Pseudomonadati</taxon>
        <taxon>Bacteroidota</taxon>
        <taxon>Cytophagia</taxon>
        <taxon>Cytophagales</taxon>
        <taxon>Flectobacillaceae</taxon>
        <taxon>Arcicella</taxon>
    </lineage>
</organism>
<dbReference type="RefSeq" id="WP_323295336.1">
    <property type="nucleotide sequence ID" value="NZ_JAYFUM010000004.1"/>
</dbReference>